<keyword evidence="1 2" id="KW-0238">DNA-binding</keyword>
<evidence type="ECO:0000313" key="3">
    <source>
        <dbReference type="Proteomes" id="UP000199494"/>
    </source>
</evidence>
<evidence type="ECO:0000313" key="2">
    <source>
        <dbReference type="EMBL" id="SDD26737.1"/>
    </source>
</evidence>
<gene>
    <name evidence="2" type="ORF">SAMN05421630_10758</name>
</gene>
<dbReference type="InterPro" id="IPR047057">
    <property type="entry name" value="MerR_fam"/>
</dbReference>
<protein>
    <submittedName>
        <fullName evidence="2">DNA-binding transcriptional regulator, MerR family</fullName>
    </submittedName>
</protein>
<dbReference type="InterPro" id="IPR000551">
    <property type="entry name" value="MerR-type_HTH_dom"/>
</dbReference>
<organism evidence="2 3">
    <name type="scientific">Prauserella marina</name>
    <dbReference type="NCBI Taxonomy" id="530584"/>
    <lineage>
        <taxon>Bacteria</taxon>
        <taxon>Bacillati</taxon>
        <taxon>Actinomycetota</taxon>
        <taxon>Actinomycetes</taxon>
        <taxon>Pseudonocardiales</taxon>
        <taxon>Pseudonocardiaceae</taxon>
        <taxon>Prauserella</taxon>
    </lineage>
</organism>
<proteinExistence type="predicted"/>
<dbReference type="PRINTS" id="PR00040">
    <property type="entry name" value="HTHMERR"/>
</dbReference>
<dbReference type="RefSeq" id="WP_091806812.1">
    <property type="nucleotide sequence ID" value="NZ_CP016353.1"/>
</dbReference>
<dbReference type="PANTHER" id="PTHR30204">
    <property type="entry name" value="REDOX-CYCLING DRUG-SENSING TRANSCRIPTIONAL ACTIVATOR SOXR"/>
    <property type="match status" value="1"/>
</dbReference>
<dbReference type="PROSITE" id="PS50937">
    <property type="entry name" value="HTH_MERR_2"/>
    <property type="match status" value="1"/>
</dbReference>
<dbReference type="OrthoDB" id="3824912at2"/>
<evidence type="ECO:0000256" key="1">
    <source>
        <dbReference type="ARBA" id="ARBA00023125"/>
    </source>
</evidence>
<dbReference type="InterPro" id="IPR009061">
    <property type="entry name" value="DNA-bd_dom_put_sf"/>
</dbReference>
<dbReference type="Proteomes" id="UP000199494">
    <property type="component" value="Unassembled WGS sequence"/>
</dbReference>
<dbReference type="SUPFAM" id="SSF46955">
    <property type="entry name" value="Putative DNA-binding domain"/>
    <property type="match status" value="1"/>
</dbReference>
<dbReference type="Pfam" id="PF13411">
    <property type="entry name" value="MerR_1"/>
    <property type="match status" value="1"/>
</dbReference>
<dbReference type="Gene3D" id="1.10.1660.10">
    <property type="match status" value="1"/>
</dbReference>
<dbReference type="PANTHER" id="PTHR30204:SF93">
    <property type="entry name" value="HTH MERR-TYPE DOMAIN-CONTAINING PROTEIN"/>
    <property type="match status" value="1"/>
</dbReference>
<dbReference type="CDD" id="cd01282">
    <property type="entry name" value="HTH_MerR-like_sg3"/>
    <property type="match status" value="1"/>
</dbReference>
<dbReference type="PROSITE" id="PS00552">
    <property type="entry name" value="HTH_MERR_1"/>
    <property type="match status" value="1"/>
</dbReference>
<dbReference type="GO" id="GO:0003700">
    <property type="term" value="F:DNA-binding transcription factor activity"/>
    <property type="evidence" value="ECO:0007669"/>
    <property type="project" value="InterPro"/>
</dbReference>
<name>A0A222VV82_9PSEU</name>
<dbReference type="AlphaFoldDB" id="A0A222VV82"/>
<dbReference type="EMBL" id="FMZE01000007">
    <property type="protein sequence ID" value="SDD26737.1"/>
    <property type="molecule type" value="Genomic_DNA"/>
</dbReference>
<keyword evidence="3" id="KW-1185">Reference proteome</keyword>
<reference evidence="2 3" key="1">
    <citation type="submission" date="2016-10" db="EMBL/GenBank/DDBJ databases">
        <authorList>
            <person name="de Groot N.N."/>
        </authorList>
    </citation>
    <scope>NUCLEOTIDE SEQUENCE [LARGE SCALE GENOMIC DNA]</scope>
    <source>
        <strain evidence="2 3">CGMCC 4.5506</strain>
    </source>
</reference>
<dbReference type="SMART" id="SM00422">
    <property type="entry name" value="HTH_MERR"/>
    <property type="match status" value="1"/>
</dbReference>
<dbReference type="STRING" id="530584.SAMN05421630_10758"/>
<dbReference type="KEGG" id="pmad:BAY61_25525"/>
<accession>A0A222VV82</accession>
<sequence>MLIGELSTRTGVSARLLRYYEQQGLLSSERTSAGYRVYGEDAVTQVRQIRSLLSAGLSTETIGFVLPCTAGWGPDGLKFELCPDLVRTLRDELAAQDAKLDELMRTRSTLAAYVAAGD</sequence>
<dbReference type="GO" id="GO:0003677">
    <property type="term" value="F:DNA binding"/>
    <property type="evidence" value="ECO:0007669"/>
    <property type="project" value="UniProtKB-KW"/>
</dbReference>